<dbReference type="OrthoDB" id="139447at2759"/>
<evidence type="ECO:0000313" key="5">
    <source>
        <dbReference type="EMBL" id="GMF47841.1"/>
    </source>
</evidence>
<feature type="compositionally biased region" description="Basic and acidic residues" evidence="1">
    <location>
        <begin position="661"/>
        <end position="685"/>
    </location>
</feature>
<dbReference type="InterPro" id="IPR002156">
    <property type="entry name" value="RNaseH_domain"/>
</dbReference>
<dbReference type="Gene3D" id="3.30.70.270">
    <property type="match status" value="2"/>
</dbReference>
<dbReference type="Pfam" id="PF17919">
    <property type="entry name" value="RT_RNaseH_2"/>
    <property type="match status" value="1"/>
</dbReference>
<dbReference type="EMBL" id="BSXT01002217">
    <property type="protein sequence ID" value="GMF47841.1"/>
    <property type="molecule type" value="Genomic_DNA"/>
</dbReference>
<dbReference type="GO" id="GO:0004523">
    <property type="term" value="F:RNA-DNA hybrid ribonuclease activity"/>
    <property type="evidence" value="ECO:0007669"/>
    <property type="project" value="InterPro"/>
</dbReference>
<feature type="domain" description="Reverse transcriptase/retrotransposon-derived protein RNase H-like" evidence="4">
    <location>
        <begin position="264"/>
        <end position="355"/>
    </location>
</feature>
<dbReference type="Proteomes" id="UP001165121">
    <property type="component" value="Unassembled WGS sequence"/>
</dbReference>
<feature type="compositionally biased region" description="Basic and acidic residues" evidence="1">
    <location>
        <begin position="614"/>
        <end position="632"/>
    </location>
</feature>
<dbReference type="InterPro" id="IPR043502">
    <property type="entry name" value="DNA/RNA_pol_sf"/>
</dbReference>
<dbReference type="InterPro" id="IPR051320">
    <property type="entry name" value="Viral_Replic_Matur_Polypro"/>
</dbReference>
<dbReference type="InterPro" id="IPR000477">
    <property type="entry name" value="RT_dom"/>
</dbReference>
<dbReference type="Pfam" id="PF13456">
    <property type="entry name" value="RVT_3"/>
    <property type="match status" value="1"/>
</dbReference>
<sequence length="800" mass="90136">MMEYAMPLVDDLLTELDAYLWFCSPDAASGFWAVMMTRRARWISVFVCALGHFEWLRMPFGLKNAPMIYQRLIDNALWGYVQPKGGWEAFADRVSRVEQEAEAQRETYSTDMAFKPTRLTKFDADRRALVESEAMQQFIDSPEADMFALGEPDQSGLVPMFERRSFVDDICFGGQTFDECLDTLDRLLKRFAECRMGVSFPKSIFAQPNVDFLSHTVTPKGIQADPKKLAAIAELPFLKSKKGMQAFLGLKEDDFAQGGNLTAATAAFSELKKKVVEAPILRHFDSAKDVHIMLFANAWALSSTMMQLHDDKLHPVRFCGRELKENEINYHPAEKEVLALLQLLKVCYTQLAGRTLYVYTRFSTLEWVSRFKSLYGRAVSFAVLLSPHHLKIQRVRERDVEFAQLLQASITPAVGLDESLKHLAPPSKNSATVRMDPELLYASVPTSYKGHVLSFDGSAKTEKNSGYGSCSWILWKLPSWDIEIAASAHLPSTTVNIGEYTGMNNGVIAALQRGVSDLIIVGDSRLAIQQYMGVIACRKDALQVELARHKELTKKLNSVRYLRVVRHYNSAGDSMATEALEAKAGRVVLSTERKAEVRALNNIPEMLYACKNSADTRENSADGDRNSADDGRNSAGASENSAKAAEEPSMTATTRSRARQVRFDDEREEHGDTTERSEEVFENRSRPPTRRRATRHETEFGRNHDIAELPVDLGEVRTPDANDLDPLVIQAERRQRISKAQDEELRWANLKAYLKGEFTQLSHRRAHNAGKVADEFVLSEDGLLYRLNKERDRMNSVSSA</sequence>
<dbReference type="GO" id="GO:0003676">
    <property type="term" value="F:nucleic acid binding"/>
    <property type="evidence" value="ECO:0007669"/>
    <property type="project" value="InterPro"/>
</dbReference>
<dbReference type="AlphaFoldDB" id="A0A9W7CYE1"/>
<dbReference type="Gene3D" id="3.30.420.10">
    <property type="entry name" value="Ribonuclease H-like superfamily/Ribonuclease H"/>
    <property type="match status" value="1"/>
</dbReference>
<keyword evidence="6" id="KW-1185">Reference proteome</keyword>
<accession>A0A9W7CYE1</accession>
<proteinExistence type="predicted"/>
<comment type="caution">
    <text evidence="5">The sequence shown here is derived from an EMBL/GenBank/DDBJ whole genome shotgun (WGS) entry which is preliminary data.</text>
</comment>
<feature type="region of interest" description="Disordered" evidence="1">
    <location>
        <begin position="614"/>
        <end position="697"/>
    </location>
</feature>
<dbReference type="CDD" id="cd01647">
    <property type="entry name" value="RT_LTR"/>
    <property type="match status" value="1"/>
</dbReference>
<dbReference type="SUPFAM" id="SSF53098">
    <property type="entry name" value="Ribonuclease H-like"/>
    <property type="match status" value="1"/>
</dbReference>
<dbReference type="PANTHER" id="PTHR33064">
    <property type="entry name" value="POL PROTEIN"/>
    <property type="match status" value="1"/>
</dbReference>
<reference evidence="5" key="1">
    <citation type="submission" date="2023-04" db="EMBL/GenBank/DDBJ databases">
        <title>Phytophthora fragariaefolia NBRC 109709.</title>
        <authorList>
            <person name="Ichikawa N."/>
            <person name="Sato H."/>
            <person name="Tonouchi N."/>
        </authorList>
    </citation>
    <scope>NUCLEOTIDE SEQUENCE</scope>
    <source>
        <strain evidence="5">NBRC 109709</strain>
    </source>
</reference>
<dbReference type="PANTHER" id="PTHR33064:SF37">
    <property type="entry name" value="RIBONUCLEASE H"/>
    <property type="match status" value="1"/>
</dbReference>
<dbReference type="InterPro" id="IPR012337">
    <property type="entry name" value="RNaseH-like_sf"/>
</dbReference>
<dbReference type="Pfam" id="PF00078">
    <property type="entry name" value="RVT_1"/>
    <property type="match status" value="1"/>
</dbReference>
<evidence type="ECO:0000259" key="2">
    <source>
        <dbReference type="Pfam" id="PF00078"/>
    </source>
</evidence>
<evidence type="ECO:0000313" key="6">
    <source>
        <dbReference type="Proteomes" id="UP001165121"/>
    </source>
</evidence>
<evidence type="ECO:0000259" key="4">
    <source>
        <dbReference type="Pfam" id="PF17919"/>
    </source>
</evidence>
<dbReference type="InterPro" id="IPR036397">
    <property type="entry name" value="RNaseH_sf"/>
</dbReference>
<evidence type="ECO:0000256" key="1">
    <source>
        <dbReference type="SAM" id="MobiDB-lite"/>
    </source>
</evidence>
<dbReference type="Gene3D" id="3.10.10.10">
    <property type="entry name" value="HIV Type 1 Reverse Transcriptase, subunit A, domain 1"/>
    <property type="match status" value="1"/>
</dbReference>
<protein>
    <submittedName>
        <fullName evidence="5">Unnamed protein product</fullName>
    </submittedName>
</protein>
<feature type="domain" description="RNase H type-1" evidence="3">
    <location>
        <begin position="455"/>
        <end position="579"/>
    </location>
</feature>
<gene>
    <name evidence="5" type="ORF">Pfra01_001822100</name>
</gene>
<dbReference type="InterPro" id="IPR041577">
    <property type="entry name" value="RT_RNaseH_2"/>
</dbReference>
<dbReference type="SUPFAM" id="SSF56672">
    <property type="entry name" value="DNA/RNA polymerases"/>
    <property type="match status" value="2"/>
</dbReference>
<name>A0A9W7CYE1_9STRA</name>
<evidence type="ECO:0000259" key="3">
    <source>
        <dbReference type="Pfam" id="PF13456"/>
    </source>
</evidence>
<dbReference type="InterPro" id="IPR043128">
    <property type="entry name" value="Rev_trsase/Diguanyl_cyclase"/>
</dbReference>
<organism evidence="5 6">
    <name type="scientific">Phytophthora fragariaefolia</name>
    <dbReference type="NCBI Taxonomy" id="1490495"/>
    <lineage>
        <taxon>Eukaryota</taxon>
        <taxon>Sar</taxon>
        <taxon>Stramenopiles</taxon>
        <taxon>Oomycota</taxon>
        <taxon>Peronosporomycetes</taxon>
        <taxon>Peronosporales</taxon>
        <taxon>Peronosporaceae</taxon>
        <taxon>Phytophthora</taxon>
    </lineage>
</organism>
<feature type="domain" description="Reverse transcriptase" evidence="2">
    <location>
        <begin position="12"/>
        <end position="77"/>
    </location>
</feature>